<protein>
    <submittedName>
        <fullName evidence="1">C6 transcription factor</fullName>
    </submittedName>
</protein>
<dbReference type="AlphaFoldDB" id="A0AAD6GNY1"/>
<dbReference type="CDD" id="cd12148">
    <property type="entry name" value="fungal_TF_MHR"/>
    <property type="match status" value="1"/>
</dbReference>
<accession>A0AAD6GNY1</accession>
<sequence>MALSARFSKNPSFSNIDARVRGKRYEEDCKRLLDWNDISLTTIQACVLLGAIAITDGKAASENIHYAVACRMAQLLDLPRREAGSMVEREVNIRGSSLLPSIHVA</sequence>
<gene>
    <name evidence="1" type="ORF">N7450_009615</name>
</gene>
<reference evidence="1 2" key="1">
    <citation type="journal article" date="2023" name="IMA Fungus">
        <title>Comparative genomic study of the Penicillium genus elucidates a diverse pangenome and 15 lateral gene transfer events.</title>
        <authorList>
            <person name="Petersen C."/>
            <person name="Sorensen T."/>
            <person name="Nielsen M.R."/>
            <person name="Sondergaard T.E."/>
            <person name="Sorensen J.L."/>
            <person name="Fitzpatrick D.A."/>
            <person name="Frisvad J.C."/>
            <person name="Nielsen K.L."/>
        </authorList>
    </citation>
    <scope>NUCLEOTIDE SEQUENCE [LARGE SCALE GENOMIC DNA]</scope>
    <source>
        <strain evidence="1 2">IBT 29057</strain>
    </source>
</reference>
<dbReference type="Proteomes" id="UP001216150">
    <property type="component" value="Unassembled WGS sequence"/>
</dbReference>
<evidence type="ECO:0000313" key="1">
    <source>
        <dbReference type="EMBL" id="KAJ5572631.1"/>
    </source>
</evidence>
<organism evidence="1 2">
    <name type="scientific">Penicillium hetheringtonii</name>
    <dbReference type="NCBI Taxonomy" id="911720"/>
    <lineage>
        <taxon>Eukaryota</taxon>
        <taxon>Fungi</taxon>
        <taxon>Dikarya</taxon>
        <taxon>Ascomycota</taxon>
        <taxon>Pezizomycotina</taxon>
        <taxon>Eurotiomycetes</taxon>
        <taxon>Eurotiomycetidae</taxon>
        <taxon>Eurotiales</taxon>
        <taxon>Aspergillaceae</taxon>
        <taxon>Penicillium</taxon>
    </lineage>
</organism>
<comment type="caution">
    <text evidence="1">The sequence shown here is derived from an EMBL/GenBank/DDBJ whole genome shotgun (WGS) entry which is preliminary data.</text>
</comment>
<evidence type="ECO:0000313" key="2">
    <source>
        <dbReference type="Proteomes" id="UP001216150"/>
    </source>
</evidence>
<proteinExistence type="predicted"/>
<dbReference type="EMBL" id="JAQJAC010000009">
    <property type="protein sequence ID" value="KAJ5572631.1"/>
    <property type="molecule type" value="Genomic_DNA"/>
</dbReference>
<keyword evidence="2" id="KW-1185">Reference proteome</keyword>
<name>A0AAD6GNY1_9EURO</name>